<name>A0A1M4XXZ1_9THEO</name>
<dbReference type="Gene3D" id="3.30.310.260">
    <property type="match status" value="1"/>
</dbReference>
<sequence>MKVEEVHGGIIVYDIDMDLKNTFECGQCFRWNAEPDGSYTGVAFEKVLNISKIGDRVLYLKETSKHDFEAIWYNYFDMGNDYDAVAKALKGDRVLDRAIEMGKGLRILRQDPWECLVSFIISANNRIPQIKRVIENICRLYGNPVDYMGSTYYTFPGPDRIANLSEKVLRETKCGFRAKYIIEAARMVQNGFDLNSVYEMSINEARLKLKEIPGVGDKVADCILLFAYGKTQAFPVDVWIKRVLTDLYGFSKNNIDDIRRFVKEKFGDYAGYAQQYLFYYMREKAM</sequence>
<dbReference type="SUPFAM" id="SSF55945">
    <property type="entry name" value="TATA-box binding protein-like"/>
    <property type="match status" value="1"/>
</dbReference>
<keyword evidence="12" id="KW-1185">Reference proteome</keyword>
<dbReference type="InterPro" id="IPR023170">
    <property type="entry name" value="HhH_base_excis_C"/>
</dbReference>
<dbReference type="GO" id="GO:0006289">
    <property type="term" value="P:nucleotide-excision repair"/>
    <property type="evidence" value="ECO:0007669"/>
    <property type="project" value="InterPro"/>
</dbReference>
<dbReference type="GO" id="GO:0008534">
    <property type="term" value="F:oxidized purine nucleobase lesion DNA N-glycosylase activity"/>
    <property type="evidence" value="ECO:0007669"/>
    <property type="project" value="InterPro"/>
</dbReference>
<evidence type="ECO:0000256" key="5">
    <source>
        <dbReference type="ARBA" id="ARBA00023204"/>
    </source>
</evidence>
<keyword evidence="4" id="KW-0378">Hydrolase</keyword>
<accession>A0A1M4XXZ1</accession>
<evidence type="ECO:0000256" key="3">
    <source>
        <dbReference type="ARBA" id="ARBA00022763"/>
    </source>
</evidence>
<evidence type="ECO:0000256" key="4">
    <source>
        <dbReference type="ARBA" id="ARBA00022801"/>
    </source>
</evidence>
<dbReference type="Proteomes" id="UP000184088">
    <property type="component" value="Unassembled WGS sequence"/>
</dbReference>
<evidence type="ECO:0000256" key="1">
    <source>
        <dbReference type="ARBA" id="ARBA00010679"/>
    </source>
</evidence>
<dbReference type="GO" id="GO:0006284">
    <property type="term" value="P:base-excision repair"/>
    <property type="evidence" value="ECO:0007669"/>
    <property type="project" value="InterPro"/>
</dbReference>
<dbReference type="GO" id="GO:0140078">
    <property type="term" value="F:class I DNA-(apurinic or apyrimidinic site) endonuclease activity"/>
    <property type="evidence" value="ECO:0007669"/>
    <property type="project" value="UniProtKB-EC"/>
</dbReference>
<feature type="domain" description="HhH-GPD" evidence="10">
    <location>
        <begin position="121"/>
        <end position="282"/>
    </location>
</feature>
<dbReference type="CDD" id="cd00056">
    <property type="entry name" value="ENDO3c"/>
    <property type="match status" value="1"/>
</dbReference>
<comment type="similarity">
    <text evidence="1">Belongs to the type-1 OGG1 family.</text>
</comment>
<dbReference type="SUPFAM" id="SSF48150">
    <property type="entry name" value="DNA-glycosylase"/>
    <property type="match status" value="1"/>
</dbReference>
<comment type="catalytic activity">
    <reaction evidence="9">
        <text>2'-deoxyribonucleotide-(2'-deoxyribose 5'-phosphate)-2'-deoxyribonucleotide-DNA = a 3'-end 2'-deoxyribonucleotide-(2,3-dehydro-2,3-deoxyribose 5'-phosphate)-DNA + a 5'-end 5'-phospho-2'-deoxyribonucleoside-DNA + H(+)</text>
        <dbReference type="Rhea" id="RHEA:66592"/>
        <dbReference type="Rhea" id="RHEA-COMP:13180"/>
        <dbReference type="Rhea" id="RHEA-COMP:16897"/>
        <dbReference type="Rhea" id="RHEA-COMP:17067"/>
        <dbReference type="ChEBI" id="CHEBI:15378"/>
        <dbReference type="ChEBI" id="CHEBI:136412"/>
        <dbReference type="ChEBI" id="CHEBI:157695"/>
        <dbReference type="ChEBI" id="CHEBI:167181"/>
        <dbReference type="EC" id="4.2.99.18"/>
    </reaction>
</comment>
<protein>
    <recommendedName>
        <fullName evidence="2">DNA-(apurinic or apyrimidinic site) lyase</fullName>
        <ecNumber evidence="2">4.2.99.18</ecNumber>
    </recommendedName>
</protein>
<dbReference type="EMBL" id="FQVH01000009">
    <property type="protein sequence ID" value="SHE98427.1"/>
    <property type="molecule type" value="Genomic_DNA"/>
</dbReference>
<evidence type="ECO:0000256" key="8">
    <source>
        <dbReference type="ARBA" id="ARBA00023295"/>
    </source>
</evidence>
<dbReference type="EC" id="4.2.99.18" evidence="2"/>
<reference evidence="11 12" key="1">
    <citation type="submission" date="2016-11" db="EMBL/GenBank/DDBJ databases">
        <authorList>
            <person name="Jaros S."/>
            <person name="Januszkiewicz K."/>
            <person name="Wedrychowicz H."/>
        </authorList>
    </citation>
    <scope>NUCLEOTIDE SEQUENCE [LARGE SCALE GENOMIC DNA]</scope>
    <source>
        <strain evidence="11 12">DSM 17918</strain>
    </source>
</reference>
<evidence type="ECO:0000256" key="9">
    <source>
        <dbReference type="ARBA" id="ARBA00044632"/>
    </source>
</evidence>
<dbReference type="InterPro" id="IPR052054">
    <property type="entry name" value="Oxidative_DNA_repair_enzyme"/>
</dbReference>
<evidence type="ECO:0000256" key="2">
    <source>
        <dbReference type="ARBA" id="ARBA00012720"/>
    </source>
</evidence>
<evidence type="ECO:0000313" key="12">
    <source>
        <dbReference type="Proteomes" id="UP000184088"/>
    </source>
</evidence>
<dbReference type="GO" id="GO:0003684">
    <property type="term" value="F:damaged DNA binding"/>
    <property type="evidence" value="ECO:0007669"/>
    <property type="project" value="InterPro"/>
</dbReference>
<gene>
    <name evidence="11" type="ORF">SAMN02746089_01105</name>
</gene>
<dbReference type="STRING" id="1121256.SAMN02746089_01105"/>
<dbReference type="Pfam" id="PF00730">
    <property type="entry name" value="HhH-GPD"/>
    <property type="match status" value="1"/>
</dbReference>
<proteinExistence type="inferred from homology"/>
<keyword evidence="6 11" id="KW-0456">Lyase</keyword>
<dbReference type="InterPro" id="IPR011257">
    <property type="entry name" value="DNA_glycosylase"/>
</dbReference>
<organism evidence="11 12">
    <name type="scientific">Caldanaerobius fijiensis DSM 17918</name>
    <dbReference type="NCBI Taxonomy" id="1121256"/>
    <lineage>
        <taxon>Bacteria</taxon>
        <taxon>Bacillati</taxon>
        <taxon>Bacillota</taxon>
        <taxon>Clostridia</taxon>
        <taxon>Thermoanaerobacterales</taxon>
        <taxon>Thermoanaerobacteraceae</taxon>
        <taxon>Caldanaerobius</taxon>
    </lineage>
</organism>
<evidence type="ECO:0000259" key="10">
    <source>
        <dbReference type="SMART" id="SM00478"/>
    </source>
</evidence>
<keyword evidence="3" id="KW-0227">DNA damage</keyword>
<keyword evidence="8" id="KW-0326">Glycosidase</keyword>
<dbReference type="AlphaFoldDB" id="A0A1M4XXZ1"/>
<evidence type="ECO:0000313" key="11">
    <source>
        <dbReference type="EMBL" id="SHE98427.1"/>
    </source>
</evidence>
<keyword evidence="7" id="KW-0511">Multifunctional enzyme</keyword>
<dbReference type="PANTHER" id="PTHR10242">
    <property type="entry name" value="8-OXOGUANINE DNA GLYCOSYLASE"/>
    <property type="match status" value="1"/>
</dbReference>
<dbReference type="SMART" id="SM00478">
    <property type="entry name" value="ENDO3c"/>
    <property type="match status" value="1"/>
</dbReference>
<dbReference type="Gene3D" id="1.10.340.30">
    <property type="entry name" value="Hypothetical protein, domain 2"/>
    <property type="match status" value="1"/>
</dbReference>
<keyword evidence="5" id="KW-0234">DNA repair</keyword>
<dbReference type="Pfam" id="PF07934">
    <property type="entry name" value="OGG_N"/>
    <property type="match status" value="1"/>
</dbReference>
<evidence type="ECO:0000256" key="6">
    <source>
        <dbReference type="ARBA" id="ARBA00023239"/>
    </source>
</evidence>
<dbReference type="Gene3D" id="1.10.1670.10">
    <property type="entry name" value="Helix-hairpin-Helix base-excision DNA repair enzymes (C-terminal)"/>
    <property type="match status" value="1"/>
</dbReference>
<evidence type="ECO:0000256" key="7">
    <source>
        <dbReference type="ARBA" id="ARBA00023268"/>
    </source>
</evidence>
<dbReference type="InterPro" id="IPR012904">
    <property type="entry name" value="OGG_N"/>
</dbReference>
<dbReference type="InterPro" id="IPR003265">
    <property type="entry name" value="HhH-GPD_domain"/>
</dbReference>
<dbReference type="PANTHER" id="PTHR10242:SF2">
    <property type="entry name" value="N-GLYCOSYLASE_DNA LYASE"/>
    <property type="match status" value="1"/>
</dbReference>